<evidence type="ECO:0000313" key="7">
    <source>
        <dbReference type="Proteomes" id="UP000408482"/>
    </source>
</evidence>
<dbReference type="Pfam" id="PF00849">
    <property type="entry name" value="PseudoU_synth_2"/>
    <property type="match status" value="1"/>
</dbReference>
<proteinExistence type="inferred from homology"/>
<keyword evidence="7" id="KW-1185">Reference proteome</keyword>
<dbReference type="NCBIfam" id="TIGR00005">
    <property type="entry name" value="rluA_subfam"/>
    <property type="match status" value="1"/>
</dbReference>
<evidence type="ECO:0000256" key="3">
    <source>
        <dbReference type="PIRSR" id="PIRSR606225-1"/>
    </source>
</evidence>
<dbReference type="EMBL" id="CABHNW010000187">
    <property type="protein sequence ID" value="VUX41151.1"/>
    <property type="molecule type" value="Genomic_DNA"/>
</dbReference>
<dbReference type="GO" id="GO:0000455">
    <property type="term" value="P:enzyme-directed rRNA pseudouridine synthesis"/>
    <property type="evidence" value="ECO:0007669"/>
    <property type="project" value="TreeGrafter"/>
</dbReference>
<keyword evidence="4 6" id="KW-0413">Isomerase</keyword>
<protein>
    <recommendedName>
        <fullName evidence="4">Pseudouridine synthase</fullName>
        <ecNumber evidence="4">5.4.99.-</ecNumber>
    </recommendedName>
</protein>
<sequence>MERIITYTISTGESGENVLGFLRKKGFSKHILTTMKRAEQAILLNGQPAFGRTVLRERDVLRILVPEETGDGAEPSIIPVPLPLDILYEDEDILVLNKPADMPVHPSAGNYENTLANGVAWYYKQQGKAFVYRCINRLDRDTTGVLVLAKNPLSGALLSAQMKQRQIRRTYLALTDGIPPERGTISAPVARMDASLITREVNFERGEAAVTHYERLAVSNGYALVELHLDTGRTHQIRVHMKYIGCPLPGDFLYHPVFDRIGRQALHSFQLEFAHPITGEPMCFLAPVPEDFRRAFLQ</sequence>
<dbReference type="CDD" id="cd02869">
    <property type="entry name" value="PseudoU_synth_RluA_like"/>
    <property type="match status" value="1"/>
</dbReference>
<evidence type="ECO:0000256" key="1">
    <source>
        <dbReference type="ARBA" id="ARBA00000073"/>
    </source>
</evidence>
<accession>A0A564W8H3</accession>
<gene>
    <name evidence="6" type="primary">rluD_4</name>
    <name evidence="6" type="ORF">RSSSTS7063_01763</name>
</gene>
<dbReference type="EC" id="5.4.99.-" evidence="4"/>
<name>A0A564W8H3_9FIRM</name>
<dbReference type="PANTHER" id="PTHR21600">
    <property type="entry name" value="MITOCHONDRIAL RNA PSEUDOURIDINE SYNTHASE"/>
    <property type="match status" value="1"/>
</dbReference>
<evidence type="ECO:0000259" key="5">
    <source>
        <dbReference type="Pfam" id="PF00849"/>
    </source>
</evidence>
<dbReference type="Proteomes" id="UP000408482">
    <property type="component" value="Unassembled WGS sequence"/>
</dbReference>
<dbReference type="InterPro" id="IPR020103">
    <property type="entry name" value="PsdUridine_synth_cat_dom_sf"/>
</dbReference>
<comment type="similarity">
    <text evidence="2 4">Belongs to the pseudouridine synthase RluA family.</text>
</comment>
<evidence type="ECO:0000256" key="2">
    <source>
        <dbReference type="ARBA" id="ARBA00010876"/>
    </source>
</evidence>
<dbReference type="Gene3D" id="3.30.2350.10">
    <property type="entry name" value="Pseudouridine synthase"/>
    <property type="match status" value="1"/>
</dbReference>
<dbReference type="InterPro" id="IPR006145">
    <property type="entry name" value="PsdUridine_synth_RsuA/RluA"/>
</dbReference>
<evidence type="ECO:0000313" key="6">
    <source>
        <dbReference type="EMBL" id="VUX41151.1"/>
    </source>
</evidence>
<feature type="domain" description="Pseudouridine synthase RsuA/RluA-like" evidence="5">
    <location>
        <begin position="92"/>
        <end position="242"/>
    </location>
</feature>
<comment type="function">
    <text evidence="4">Responsible for synthesis of pseudouridine from uracil.</text>
</comment>
<dbReference type="AlphaFoldDB" id="A0A564W8H3"/>
<dbReference type="SUPFAM" id="SSF55120">
    <property type="entry name" value="Pseudouridine synthase"/>
    <property type="match status" value="1"/>
</dbReference>
<dbReference type="InterPro" id="IPR006224">
    <property type="entry name" value="PsdUridine_synth_RluA-like_CS"/>
</dbReference>
<dbReference type="GO" id="GO:0140098">
    <property type="term" value="F:catalytic activity, acting on RNA"/>
    <property type="evidence" value="ECO:0007669"/>
    <property type="project" value="UniProtKB-ARBA"/>
</dbReference>
<dbReference type="PROSITE" id="PS01129">
    <property type="entry name" value="PSI_RLU"/>
    <property type="match status" value="1"/>
</dbReference>
<feature type="active site" evidence="3">
    <location>
        <position position="139"/>
    </location>
</feature>
<dbReference type="RefSeq" id="WP_144096110.1">
    <property type="nucleotide sequence ID" value="NZ_CABHMX010000078.1"/>
</dbReference>
<comment type="catalytic activity">
    <reaction evidence="1 4">
        <text>a uridine in RNA = a pseudouridine in RNA</text>
        <dbReference type="Rhea" id="RHEA:48348"/>
        <dbReference type="Rhea" id="RHEA-COMP:12068"/>
        <dbReference type="Rhea" id="RHEA-COMP:12069"/>
        <dbReference type="ChEBI" id="CHEBI:65314"/>
        <dbReference type="ChEBI" id="CHEBI:65315"/>
    </reaction>
</comment>
<organism evidence="6 7">
    <name type="scientific">Blautia luti</name>
    <dbReference type="NCBI Taxonomy" id="89014"/>
    <lineage>
        <taxon>Bacteria</taxon>
        <taxon>Bacillati</taxon>
        <taxon>Bacillota</taxon>
        <taxon>Clostridia</taxon>
        <taxon>Lachnospirales</taxon>
        <taxon>Lachnospiraceae</taxon>
        <taxon>Blautia</taxon>
    </lineage>
</organism>
<dbReference type="PANTHER" id="PTHR21600:SF35">
    <property type="entry name" value="PSEUDOURIDINE SYNTHASE"/>
    <property type="match status" value="1"/>
</dbReference>
<dbReference type="InterPro" id="IPR050188">
    <property type="entry name" value="RluA_PseudoU_synthase"/>
</dbReference>
<reference evidence="6 7" key="1">
    <citation type="submission" date="2019-07" db="EMBL/GenBank/DDBJ databases">
        <authorList>
            <person name="Hibberd C M."/>
            <person name="Gehrig L. J."/>
            <person name="Chang H.-W."/>
            <person name="Venkatesh S."/>
        </authorList>
    </citation>
    <scope>NUCLEOTIDE SEQUENCE [LARGE SCALE GENOMIC DNA]</scope>
    <source>
        <strain evidence="6">Blautia_luti_SSTS_Bg7063</strain>
    </source>
</reference>
<dbReference type="GO" id="GO:0003723">
    <property type="term" value="F:RNA binding"/>
    <property type="evidence" value="ECO:0007669"/>
    <property type="project" value="InterPro"/>
</dbReference>
<evidence type="ECO:0000256" key="4">
    <source>
        <dbReference type="RuleBase" id="RU362028"/>
    </source>
</evidence>
<dbReference type="InterPro" id="IPR006225">
    <property type="entry name" value="PsdUridine_synth_RluC/D"/>
</dbReference>
<dbReference type="GO" id="GO:0009982">
    <property type="term" value="F:pseudouridine synthase activity"/>
    <property type="evidence" value="ECO:0007669"/>
    <property type="project" value="InterPro"/>
</dbReference>